<evidence type="ECO:0000313" key="4">
    <source>
        <dbReference type="Proteomes" id="UP000249334"/>
    </source>
</evidence>
<organism evidence="2 3">
    <name type="scientific">Micromonospora saelicesensis</name>
    <dbReference type="NCBI Taxonomy" id="285676"/>
    <lineage>
        <taxon>Bacteria</taxon>
        <taxon>Bacillati</taxon>
        <taxon>Actinomycetota</taxon>
        <taxon>Actinomycetes</taxon>
        <taxon>Micromonosporales</taxon>
        <taxon>Micromonosporaceae</taxon>
        <taxon>Micromonospora</taxon>
    </lineage>
</organism>
<dbReference type="AlphaFoldDB" id="A0A1C4Y4V3"/>
<dbReference type="RefSeq" id="WP_091401952.1">
    <property type="nucleotide sequence ID" value="NZ_FMCR01000003.1"/>
</dbReference>
<sequence length="108" mass="11432">MIEAIVAAALVKIAEGSGAALVDMIRRRFVRSDEPAGMLESLDRVAQGDASADDTAQLRALLARYAAEDPEFLRELRQGSTSIGSTNVVASSNVGKLVQAQRVGDITM</sequence>
<evidence type="ECO:0000313" key="2">
    <source>
        <dbReference type="EMBL" id="SCF15636.1"/>
    </source>
</evidence>
<evidence type="ECO:0000313" key="1">
    <source>
        <dbReference type="EMBL" id="RAO04914.1"/>
    </source>
</evidence>
<dbReference type="EMBL" id="FMCR01000003">
    <property type="protein sequence ID" value="SCF15636.1"/>
    <property type="molecule type" value="Genomic_DNA"/>
</dbReference>
<dbReference type="STRING" id="285676.GA0070561_3953"/>
<protein>
    <submittedName>
        <fullName evidence="2">Uncharacterized protein</fullName>
    </submittedName>
</protein>
<accession>A0A1C4Y4V3</accession>
<evidence type="ECO:0000313" key="3">
    <source>
        <dbReference type="Proteomes" id="UP000198864"/>
    </source>
</evidence>
<gene>
    <name evidence="2" type="ORF">GA0070561_3953</name>
    <name evidence="1" type="ORF">GAR05_00410</name>
</gene>
<dbReference type="Proteomes" id="UP000198864">
    <property type="component" value="Unassembled WGS sequence"/>
</dbReference>
<dbReference type="EMBL" id="PXXW01000005">
    <property type="protein sequence ID" value="RAO04914.1"/>
    <property type="molecule type" value="Genomic_DNA"/>
</dbReference>
<reference evidence="2 3" key="1">
    <citation type="submission" date="2016-06" db="EMBL/GenBank/DDBJ databases">
        <authorList>
            <person name="Kjaerup R.B."/>
            <person name="Dalgaard T.S."/>
            <person name="Juul-Madsen H.R."/>
        </authorList>
    </citation>
    <scope>NUCLEOTIDE SEQUENCE [LARGE SCALE GENOMIC DNA]</scope>
    <source>
        <strain evidence="2 3">DSM 44871</strain>
    </source>
</reference>
<name>A0A1C4Y4V3_9ACTN</name>
<proteinExistence type="predicted"/>
<reference evidence="1 4" key="2">
    <citation type="submission" date="2018-03" db="EMBL/GenBank/DDBJ databases">
        <title>Genomic framework for the identification of Micromonospora saelicesensis and Micromonospora noduli.</title>
        <authorList>
            <person name="Riesco R."/>
            <person name="Trujillo M.E."/>
        </authorList>
    </citation>
    <scope>NUCLEOTIDE SEQUENCE [LARGE SCALE GENOMIC DNA]</scope>
    <source>
        <strain evidence="1 4">GAR05</strain>
    </source>
</reference>
<keyword evidence="4" id="KW-1185">Reference proteome</keyword>
<dbReference type="Proteomes" id="UP000249334">
    <property type="component" value="Unassembled WGS sequence"/>
</dbReference>